<dbReference type="RefSeq" id="WP_106566800.1">
    <property type="nucleotide sequence ID" value="NZ_JAUVYL010000119.1"/>
</dbReference>
<dbReference type="EMBL" id="PYGF01000003">
    <property type="protein sequence ID" value="PSL05757.1"/>
    <property type="molecule type" value="Genomic_DNA"/>
</dbReference>
<organism evidence="1 2">
    <name type="scientific">Cecembia rubra</name>
    <dbReference type="NCBI Taxonomy" id="1485585"/>
    <lineage>
        <taxon>Bacteria</taxon>
        <taxon>Pseudomonadati</taxon>
        <taxon>Bacteroidota</taxon>
        <taxon>Cytophagia</taxon>
        <taxon>Cytophagales</taxon>
        <taxon>Cyclobacteriaceae</taxon>
        <taxon>Cecembia</taxon>
    </lineage>
</organism>
<keyword evidence="2" id="KW-1185">Reference proteome</keyword>
<gene>
    <name evidence="1" type="ORF">CLV48_103272</name>
</gene>
<comment type="caution">
    <text evidence="1">The sequence shown here is derived from an EMBL/GenBank/DDBJ whole genome shotgun (WGS) entry which is preliminary data.</text>
</comment>
<protein>
    <recommendedName>
        <fullName evidence="3">Lipocalin-like protein</fullName>
    </recommendedName>
</protein>
<evidence type="ECO:0008006" key="3">
    <source>
        <dbReference type="Google" id="ProtNLM"/>
    </source>
</evidence>
<proteinExistence type="predicted"/>
<evidence type="ECO:0000313" key="1">
    <source>
        <dbReference type="EMBL" id="PSL05757.1"/>
    </source>
</evidence>
<reference evidence="1 2" key="1">
    <citation type="submission" date="2018-03" db="EMBL/GenBank/DDBJ databases">
        <title>Genomic Encyclopedia of Archaeal and Bacterial Type Strains, Phase II (KMG-II): from individual species to whole genera.</title>
        <authorList>
            <person name="Goeker M."/>
        </authorList>
    </citation>
    <scope>NUCLEOTIDE SEQUENCE [LARGE SCALE GENOMIC DNA]</scope>
    <source>
        <strain evidence="1 2">DSM 28057</strain>
    </source>
</reference>
<name>A0A2P8E8M7_9BACT</name>
<accession>A0A2P8E8M7</accession>
<sequence>MEAQFGFNRKGVFALMFLSLILIGACQEDALPQGELKCPVEAVEGQEDDVVGKWKLVERRTISLFSGEIEVKDYSCDNVLYCFKPDGVLQINDNVGGWGYETGVYNYELIPPAENEDHIKLRIGDLKWPFKIGESEMTLNMAHVDGPIFRFLRIE</sequence>
<evidence type="ECO:0000313" key="2">
    <source>
        <dbReference type="Proteomes" id="UP000240708"/>
    </source>
</evidence>
<dbReference type="Proteomes" id="UP000240708">
    <property type="component" value="Unassembled WGS sequence"/>
</dbReference>
<dbReference type="OrthoDB" id="837166at2"/>
<dbReference type="AlphaFoldDB" id="A0A2P8E8M7"/>